<organism evidence="1 2">
    <name type="scientific">Phyllosticta citricarpa</name>
    <dbReference type="NCBI Taxonomy" id="55181"/>
    <lineage>
        <taxon>Eukaryota</taxon>
        <taxon>Fungi</taxon>
        <taxon>Dikarya</taxon>
        <taxon>Ascomycota</taxon>
        <taxon>Pezizomycotina</taxon>
        <taxon>Dothideomycetes</taxon>
        <taxon>Dothideomycetes incertae sedis</taxon>
        <taxon>Botryosphaeriales</taxon>
        <taxon>Phyllostictaceae</taxon>
        <taxon>Phyllosticta</taxon>
    </lineage>
</organism>
<keyword evidence="2" id="KW-1185">Reference proteome</keyword>
<feature type="non-terminal residue" evidence="1">
    <location>
        <position position="1"/>
    </location>
</feature>
<gene>
    <name evidence="1" type="ORF">IWX46DRAFT_502396</name>
</gene>
<dbReference type="Proteomes" id="UP001365128">
    <property type="component" value="Unassembled WGS sequence"/>
</dbReference>
<proteinExistence type="predicted"/>
<accession>A0ABR1MFC1</accession>
<sequence length="66" mass="7583">ETNQLFSIAATNGWKRCYHCRRMVQLVLGCNHVSCLCGAEFCFHCGCRWRTCGCEYFHESTLLSSN</sequence>
<evidence type="ECO:0000313" key="1">
    <source>
        <dbReference type="EMBL" id="KAK7546649.1"/>
    </source>
</evidence>
<evidence type="ECO:0008006" key="3">
    <source>
        <dbReference type="Google" id="ProtNLM"/>
    </source>
</evidence>
<dbReference type="SUPFAM" id="SSF57850">
    <property type="entry name" value="RING/U-box"/>
    <property type="match status" value="1"/>
</dbReference>
<protein>
    <recommendedName>
        <fullName evidence="3">RING-type domain-containing protein</fullName>
    </recommendedName>
</protein>
<dbReference type="Gene3D" id="1.20.120.1750">
    <property type="match status" value="1"/>
</dbReference>
<dbReference type="EMBL" id="JBBPDW010000014">
    <property type="protein sequence ID" value="KAK7546649.1"/>
    <property type="molecule type" value="Genomic_DNA"/>
</dbReference>
<feature type="non-terminal residue" evidence="1">
    <location>
        <position position="66"/>
    </location>
</feature>
<evidence type="ECO:0000313" key="2">
    <source>
        <dbReference type="Proteomes" id="UP001365128"/>
    </source>
</evidence>
<reference evidence="1 2" key="1">
    <citation type="submission" date="2024-04" db="EMBL/GenBank/DDBJ databases">
        <title>Phyllosticta paracitricarpa is synonymous to the EU quarantine fungus P. citricarpa based on phylogenomic analyses.</title>
        <authorList>
            <consortium name="Lawrence Berkeley National Laboratory"/>
            <person name="Van Ingen-Buijs V.A."/>
            <person name="Van Westerhoven A.C."/>
            <person name="Haridas S."/>
            <person name="Skiadas P."/>
            <person name="Martin F."/>
            <person name="Groenewald J.Z."/>
            <person name="Crous P.W."/>
            <person name="Seidl M.F."/>
        </authorList>
    </citation>
    <scope>NUCLEOTIDE SEQUENCE [LARGE SCALE GENOMIC DNA]</scope>
    <source>
        <strain evidence="1 2">CBS 122670</strain>
    </source>
</reference>
<comment type="caution">
    <text evidence="1">The sequence shown here is derived from an EMBL/GenBank/DDBJ whole genome shotgun (WGS) entry which is preliminary data.</text>
</comment>
<name>A0ABR1MFC1_9PEZI</name>